<evidence type="ECO:0000313" key="1">
    <source>
        <dbReference type="EMBL" id="CAE0784434.1"/>
    </source>
</evidence>
<protein>
    <submittedName>
        <fullName evidence="1">Uncharacterized protein</fullName>
    </submittedName>
</protein>
<organism evidence="1">
    <name type="scientific">Chrysotila carterae</name>
    <name type="common">Marine alga</name>
    <name type="synonym">Syracosphaera carterae</name>
    <dbReference type="NCBI Taxonomy" id="13221"/>
    <lineage>
        <taxon>Eukaryota</taxon>
        <taxon>Haptista</taxon>
        <taxon>Haptophyta</taxon>
        <taxon>Prymnesiophyceae</taxon>
        <taxon>Isochrysidales</taxon>
        <taxon>Isochrysidaceae</taxon>
        <taxon>Chrysotila</taxon>
    </lineage>
</organism>
<dbReference type="EMBL" id="HBIZ01059323">
    <property type="protein sequence ID" value="CAE0784434.1"/>
    <property type="molecule type" value="Transcribed_RNA"/>
</dbReference>
<gene>
    <name evidence="1" type="ORF">PCAR00345_LOCUS37139</name>
    <name evidence="2" type="ORF">PCAR00345_LOCUS37140</name>
</gene>
<dbReference type="EMBL" id="HBIZ01059324">
    <property type="protein sequence ID" value="CAE0784435.1"/>
    <property type="molecule type" value="Transcribed_RNA"/>
</dbReference>
<reference evidence="1" key="1">
    <citation type="submission" date="2021-01" db="EMBL/GenBank/DDBJ databases">
        <authorList>
            <person name="Corre E."/>
            <person name="Pelletier E."/>
            <person name="Niang G."/>
            <person name="Scheremetjew M."/>
            <person name="Finn R."/>
            <person name="Kale V."/>
            <person name="Holt S."/>
            <person name="Cochrane G."/>
            <person name="Meng A."/>
            <person name="Brown T."/>
            <person name="Cohen L."/>
        </authorList>
    </citation>
    <scope>NUCLEOTIDE SEQUENCE</scope>
    <source>
        <strain evidence="1">CCMP645</strain>
    </source>
</reference>
<proteinExistence type="predicted"/>
<sequence>MQMGRLIYSRFRKSRHRSAGAHVDFHPLMTSTLSVTVLEDERVAEIEAQLAEQRDLIGILRELLQHIEAGGDEEALLCSATFSQLLRRLSAAQQRQRELLSSAVSTAIRQKYPALLEQSRDILELLSELTSGNRSRPPAAHAAPPAASSDFARTPVANII</sequence>
<dbReference type="AlphaFoldDB" id="A0A6T0DH29"/>
<name>A0A6T0DH29_CHRCT</name>
<accession>A0A6T0DH29</accession>
<evidence type="ECO:0000313" key="2">
    <source>
        <dbReference type="EMBL" id="CAE0784435.1"/>
    </source>
</evidence>